<evidence type="ECO:0000313" key="8">
    <source>
        <dbReference type="Proteomes" id="UP000824112"/>
    </source>
</evidence>
<name>A0A9D1M8X3_9BACT</name>
<dbReference type="PANTHER" id="PTHR39087:SF2">
    <property type="entry name" value="UPF0104 MEMBRANE PROTEIN MJ1595"/>
    <property type="match status" value="1"/>
</dbReference>
<feature type="transmembrane region" description="Helical" evidence="6">
    <location>
        <begin position="7"/>
        <end position="26"/>
    </location>
</feature>
<gene>
    <name evidence="7" type="ORF">IAB03_07840</name>
</gene>
<feature type="transmembrane region" description="Helical" evidence="6">
    <location>
        <begin position="296"/>
        <end position="318"/>
    </location>
</feature>
<dbReference type="AlphaFoldDB" id="A0A9D1M8X3"/>
<dbReference type="InterPro" id="IPR022791">
    <property type="entry name" value="L-PG_synthase/AglD"/>
</dbReference>
<dbReference type="GO" id="GO:0005886">
    <property type="term" value="C:plasma membrane"/>
    <property type="evidence" value="ECO:0007669"/>
    <property type="project" value="UniProtKB-SubCell"/>
</dbReference>
<dbReference type="Pfam" id="PF03706">
    <property type="entry name" value="LPG_synthase_TM"/>
    <property type="match status" value="1"/>
</dbReference>
<sequence>MKKIVRNIVKFLLPLLFGVAIFVYLYSHLDTAEIIRILQSGIHYKWILFSMLFGLLSHVLRALRWRLQLLSLGNDPGMVRLTNAIFGTYAVNLVFPRLGEVWRCGYIARRSKMPFTQVLGSVVSDRLSDTIAVALLTGGVFLLQMPVFFRFLSQYPSLENSLRSIVVSPWMYLGIVLFVLLTVWVFRKYKNHLWVVKIRQVISNLWCGFVTVVRMKHKTSFLFYTLLIWLCYFLQLYVCLFAFDFSEHLGIMPALTMFVMGSLSMGLPVQGGVGPWHFAIVATLVIYGVGESQAGAFAFVAHGAQMVLIVLLGLYTMFSIMLENKTNENIGEENIQHKTLMNDV</sequence>
<feature type="transmembrane region" description="Helical" evidence="6">
    <location>
        <begin position="131"/>
        <end position="149"/>
    </location>
</feature>
<evidence type="ECO:0000256" key="6">
    <source>
        <dbReference type="SAM" id="Phobius"/>
    </source>
</evidence>
<evidence type="ECO:0000256" key="3">
    <source>
        <dbReference type="ARBA" id="ARBA00022692"/>
    </source>
</evidence>
<evidence type="ECO:0000256" key="1">
    <source>
        <dbReference type="ARBA" id="ARBA00004651"/>
    </source>
</evidence>
<feature type="transmembrane region" description="Helical" evidence="6">
    <location>
        <begin position="46"/>
        <end position="63"/>
    </location>
</feature>
<dbReference type="PANTHER" id="PTHR39087">
    <property type="entry name" value="UPF0104 MEMBRANE PROTEIN MJ1595"/>
    <property type="match status" value="1"/>
</dbReference>
<proteinExistence type="predicted"/>
<evidence type="ECO:0000256" key="5">
    <source>
        <dbReference type="ARBA" id="ARBA00023136"/>
    </source>
</evidence>
<dbReference type="Proteomes" id="UP000824112">
    <property type="component" value="Unassembled WGS sequence"/>
</dbReference>
<feature type="transmembrane region" description="Helical" evidence="6">
    <location>
        <begin position="274"/>
        <end position="290"/>
    </location>
</feature>
<accession>A0A9D1M8X3</accession>
<keyword evidence="4 6" id="KW-1133">Transmembrane helix</keyword>
<evidence type="ECO:0000256" key="2">
    <source>
        <dbReference type="ARBA" id="ARBA00022475"/>
    </source>
</evidence>
<keyword evidence="5 6" id="KW-0472">Membrane</keyword>
<dbReference type="EMBL" id="DVNA01000174">
    <property type="protein sequence ID" value="HIU55698.1"/>
    <property type="molecule type" value="Genomic_DNA"/>
</dbReference>
<keyword evidence="3 6" id="KW-0812">Transmembrane</keyword>
<comment type="caution">
    <text evidence="7">The sequence shown here is derived from an EMBL/GenBank/DDBJ whole genome shotgun (WGS) entry which is preliminary data.</text>
</comment>
<reference evidence="7" key="1">
    <citation type="submission" date="2020-10" db="EMBL/GenBank/DDBJ databases">
        <authorList>
            <person name="Gilroy R."/>
        </authorList>
    </citation>
    <scope>NUCLEOTIDE SEQUENCE</scope>
    <source>
        <strain evidence="7">CHK158-818</strain>
    </source>
</reference>
<protein>
    <submittedName>
        <fullName evidence="7">Flippase-like domain-containing protein</fullName>
    </submittedName>
</protein>
<feature type="transmembrane region" description="Helical" evidence="6">
    <location>
        <begin position="169"/>
        <end position="186"/>
    </location>
</feature>
<evidence type="ECO:0000313" key="7">
    <source>
        <dbReference type="EMBL" id="HIU55698.1"/>
    </source>
</evidence>
<reference evidence="7" key="2">
    <citation type="journal article" date="2021" name="PeerJ">
        <title>Extensive microbial diversity within the chicken gut microbiome revealed by metagenomics and culture.</title>
        <authorList>
            <person name="Gilroy R."/>
            <person name="Ravi A."/>
            <person name="Getino M."/>
            <person name="Pursley I."/>
            <person name="Horton D.L."/>
            <person name="Alikhan N.F."/>
            <person name="Baker D."/>
            <person name="Gharbi K."/>
            <person name="Hall N."/>
            <person name="Watson M."/>
            <person name="Adriaenssens E.M."/>
            <person name="Foster-Nyarko E."/>
            <person name="Jarju S."/>
            <person name="Secka A."/>
            <person name="Antonio M."/>
            <person name="Oren A."/>
            <person name="Chaudhuri R.R."/>
            <person name="La Ragione R."/>
            <person name="Hildebrand F."/>
            <person name="Pallen M.J."/>
        </authorList>
    </citation>
    <scope>NUCLEOTIDE SEQUENCE</scope>
    <source>
        <strain evidence="7">CHK158-818</strain>
    </source>
</reference>
<keyword evidence="2" id="KW-1003">Cell membrane</keyword>
<organism evidence="7 8">
    <name type="scientific">Candidatus Gallibacteroides avistercoris</name>
    <dbReference type="NCBI Taxonomy" id="2840833"/>
    <lineage>
        <taxon>Bacteria</taxon>
        <taxon>Pseudomonadati</taxon>
        <taxon>Bacteroidota</taxon>
        <taxon>Bacteroidia</taxon>
        <taxon>Bacteroidales</taxon>
        <taxon>Bacteroidaceae</taxon>
        <taxon>Bacteroidaceae incertae sedis</taxon>
        <taxon>Candidatus Gallibacteroides</taxon>
    </lineage>
</organism>
<evidence type="ECO:0000256" key="4">
    <source>
        <dbReference type="ARBA" id="ARBA00022989"/>
    </source>
</evidence>
<feature type="transmembrane region" description="Helical" evidence="6">
    <location>
        <begin position="221"/>
        <end position="243"/>
    </location>
</feature>
<dbReference type="NCBIfam" id="TIGR00374">
    <property type="entry name" value="flippase-like domain"/>
    <property type="match status" value="1"/>
</dbReference>
<comment type="subcellular location">
    <subcellularLocation>
        <location evidence="1">Cell membrane</location>
        <topology evidence="1">Multi-pass membrane protein</topology>
    </subcellularLocation>
</comment>